<evidence type="ECO:0000313" key="2">
    <source>
        <dbReference type="EMBL" id="OMO86536.1"/>
    </source>
</evidence>
<dbReference type="PANTHER" id="PTHR36801">
    <property type="entry name" value="OS06G0150200 PROTEIN"/>
    <property type="match status" value="1"/>
</dbReference>
<gene>
    <name evidence="2" type="ORF">COLO4_21082</name>
</gene>
<evidence type="ECO:0000313" key="3">
    <source>
        <dbReference type="Proteomes" id="UP000187203"/>
    </source>
</evidence>
<organism evidence="2 3">
    <name type="scientific">Corchorus olitorius</name>
    <dbReference type="NCBI Taxonomy" id="93759"/>
    <lineage>
        <taxon>Eukaryota</taxon>
        <taxon>Viridiplantae</taxon>
        <taxon>Streptophyta</taxon>
        <taxon>Embryophyta</taxon>
        <taxon>Tracheophyta</taxon>
        <taxon>Spermatophyta</taxon>
        <taxon>Magnoliopsida</taxon>
        <taxon>eudicotyledons</taxon>
        <taxon>Gunneridae</taxon>
        <taxon>Pentapetalae</taxon>
        <taxon>rosids</taxon>
        <taxon>malvids</taxon>
        <taxon>Malvales</taxon>
        <taxon>Malvaceae</taxon>
        <taxon>Grewioideae</taxon>
        <taxon>Apeibeae</taxon>
        <taxon>Corchorus</taxon>
    </lineage>
</organism>
<feature type="compositionally biased region" description="Polar residues" evidence="1">
    <location>
        <begin position="10"/>
        <end position="29"/>
    </location>
</feature>
<accession>A0A1R3IVD8</accession>
<dbReference type="OrthoDB" id="10441498at2759"/>
<feature type="compositionally biased region" description="Polar residues" evidence="1">
    <location>
        <begin position="169"/>
        <end position="187"/>
    </location>
</feature>
<sequence length="239" mass="25903">MVCGLCGFGNETSSPLEDNSESPPSNNAETTLVPPPPQQVVTPSTPLETEEKTGETEEKTDDVTKQPLPLPPGRAMKETCSSNNLITKSASTRKLSSTLSVKNPRSMSMKPKVDQDSSLGKTIDGNSGIQNGDGNLLKGYHPKTMSTRSMSRTTSFREPDMVPSKVDQDSSLGKTNIDANSVIQNGEGSLVKGINPKTMSFRSMSRTTSFREPDMVPNQHKGKGIITRKEEEDYVPIQL</sequence>
<feature type="compositionally biased region" description="Polar residues" evidence="1">
    <location>
        <begin position="79"/>
        <end position="106"/>
    </location>
</feature>
<comment type="caution">
    <text evidence="2">The sequence shown here is derived from an EMBL/GenBank/DDBJ whole genome shotgun (WGS) entry which is preliminary data.</text>
</comment>
<feature type="compositionally biased region" description="Low complexity" evidence="1">
    <location>
        <begin position="144"/>
        <end position="154"/>
    </location>
</feature>
<evidence type="ECO:0000256" key="1">
    <source>
        <dbReference type="SAM" id="MobiDB-lite"/>
    </source>
</evidence>
<feature type="compositionally biased region" description="Low complexity" evidence="1">
    <location>
        <begin position="198"/>
        <end position="208"/>
    </location>
</feature>
<proteinExistence type="predicted"/>
<protein>
    <submittedName>
        <fullName evidence="2">Uncharacterized protein</fullName>
    </submittedName>
</protein>
<feature type="region of interest" description="Disordered" evidence="1">
    <location>
        <begin position="1"/>
        <end position="226"/>
    </location>
</feature>
<dbReference type="PANTHER" id="PTHR36801:SF3">
    <property type="entry name" value="OS06G0150300 PROTEIN"/>
    <property type="match status" value="1"/>
</dbReference>
<dbReference type="EMBL" id="AWUE01017559">
    <property type="protein sequence ID" value="OMO86536.1"/>
    <property type="molecule type" value="Genomic_DNA"/>
</dbReference>
<dbReference type="Proteomes" id="UP000187203">
    <property type="component" value="Unassembled WGS sequence"/>
</dbReference>
<feature type="compositionally biased region" description="Basic and acidic residues" evidence="1">
    <location>
        <begin position="49"/>
        <end position="64"/>
    </location>
</feature>
<keyword evidence="3" id="KW-1185">Reference proteome</keyword>
<reference evidence="3" key="1">
    <citation type="submission" date="2013-09" db="EMBL/GenBank/DDBJ databases">
        <title>Corchorus olitorius genome sequencing.</title>
        <authorList>
            <person name="Alam M."/>
            <person name="Haque M.S."/>
            <person name="Islam M.S."/>
            <person name="Emdad E.M."/>
            <person name="Islam M.M."/>
            <person name="Ahmed B."/>
            <person name="Halim A."/>
            <person name="Hossen Q.M.M."/>
            <person name="Hossain M.Z."/>
            <person name="Ahmed R."/>
            <person name="Khan M.M."/>
            <person name="Islam R."/>
            <person name="Rashid M.M."/>
            <person name="Khan S.A."/>
            <person name="Rahman M.S."/>
            <person name="Alam M."/>
            <person name="Yahiya A.S."/>
            <person name="Khan M.S."/>
            <person name="Azam M.S."/>
            <person name="Haque T."/>
            <person name="Lashkar M.Z.H."/>
            <person name="Akhand A.I."/>
            <person name="Morshed G."/>
            <person name="Roy S."/>
            <person name="Uddin K.S."/>
            <person name="Rabeya T."/>
            <person name="Hossain A.S."/>
            <person name="Chowdhury A."/>
            <person name="Snigdha A.R."/>
            <person name="Mortoza M.S."/>
            <person name="Matin S.A."/>
            <person name="Hoque S.M.E."/>
            <person name="Islam M.K."/>
            <person name="Roy D.K."/>
            <person name="Haider R."/>
            <person name="Moosa M.M."/>
            <person name="Elias S.M."/>
            <person name="Hasan A.M."/>
            <person name="Jahan S."/>
            <person name="Shafiuddin M."/>
            <person name="Mahmood N."/>
            <person name="Shommy N.S."/>
        </authorList>
    </citation>
    <scope>NUCLEOTIDE SEQUENCE [LARGE SCALE GENOMIC DNA]</scope>
    <source>
        <strain evidence="3">cv. O-4</strain>
    </source>
</reference>
<name>A0A1R3IVD8_9ROSI</name>
<feature type="compositionally biased region" description="Polar residues" evidence="1">
    <location>
        <begin position="116"/>
        <end position="133"/>
    </location>
</feature>
<dbReference type="AlphaFoldDB" id="A0A1R3IVD8"/>